<accession>A0A1I1ECN6</accession>
<sequence>MTGCISEKKINNISLPLIDRLQNTRWKVKDPKNDYEVIIRNKKIKIKLTGILGFTETPYIQRGIDTNFSLLSIYDNTESALLIGIMSIDPHTIKLYAWPYTYDIPIQSAKQILNENGQVFQRIK</sequence>
<dbReference type="EMBL" id="FOKY01000011">
    <property type="protein sequence ID" value="SFB84807.1"/>
    <property type="molecule type" value="Genomic_DNA"/>
</dbReference>
<dbReference type="STRING" id="34097.SAMN02745150_01051"/>
<organism evidence="1 2">
    <name type="scientific">Brevinema andersonii</name>
    <dbReference type="NCBI Taxonomy" id="34097"/>
    <lineage>
        <taxon>Bacteria</taxon>
        <taxon>Pseudomonadati</taxon>
        <taxon>Spirochaetota</taxon>
        <taxon>Spirochaetia</taxon>
        <taxon>Brevinematales</taxon>
        <taxon>Brevinemataceae</taxon>
        <taxon>Brevinema</taxon>
    </lineage>
</organism>
<name>A0A1I1ECN6_BREAD</name>
<dbReference type="AlphaFoldDB" id="A0A1I1ECN6"/>
<protein>
    <submittedName>
        <fullName evidence="1">Uncharacterized protein</fullName>
    </submittedName>
</protein>
<dbReference type="Proteomes" id="UP000240042">
    <property type="component" value="Unassembled WGS sequence"/>
</dbReference>
<gene>
    <name evidence="1" type="ORF">SAMN02745150_01051</name>
</gene>
<evidence type="ECO:0000313" key="2">
    <source>
        <dbReference type="Proteomes" id="UP000240042"/>
    </source>
</evidence>
<proteinExistence type="predicted"/>
<evidence type="ECO:0000313" key="1">
    <source>
        <dbReference type="EMBL" id="SFB84807.1"/>
    </source>
</evidence>
<reference evidence="2" key="1">
    <citation type="submission" date="2016-10" db="EMBL/GenBank/DDBJ databases">
        <authorList>
            <person name="Varghese N."/>
            <person name="Submissions S."/>
        </authorList>
    </citation>
    <scope>NUCLEOTIDE SEQUENCE [LARGE SCALE GENOMIC DNA]</scope>
    <source>
        <strain evidence="2">ATCC 43811</strain>
    </source>
</reference>
<keyword evidence="2" id="KW-1185">Reference proteome</keyword>